<dbReference type="InterPro" id="IPR015422">
    <property type="entry name" value="PyrdxlP-dep_Trfase_small"/>
</dbReference>
<evidence type="ECO:0000256" key="1">
    <source>
        <dbReference type="ARBA" id="ARBA00001933"/>
    </source>
</evidence>
<evidence type="ECO:0000256" key="9">
    <source>
        <dbReference type="ARBA" id="ARBA00054606"/>
    </source>
</evidence>
<dbReference type="PANTHER" id="PTHR11680:SF35">
    <property type="entry name" value="SERINE HYDROXYMETHYLTRANSFERASE 1"/>
    <property type="match status" value="1"/>
</dbReference>
<comment type="cofactor">
    <cofactor evidence="1 10 11">
        <name>pyridoxal 5'-phosphate</name>
        <dbReference type="ChEBI" id="CHEBI:597326"/>
    </cofactor>
</comment>
<evidence type="ECO:0000313" key="14">
    <source>
        <dbReference type="Proteomes" id="UP000230956"/>
    </source>
</evidence>
<evidence type="ECO:0000256" key="2">
    <source>
        <dbReference type="ARBA" id="ARBA00004496"/>
    </source>
</evidence>
<dbReference type="Gene3D" id="3.40.640.10">
    <property type="entry name" value="Type I PLP-dependent aspartate aminotransferase-like (Major domain)"/>
    <property type="match status" value="1"/>
</dbReference>
<reference evidence="14" key="1">
    <citation type="submission" date="2017-09" db="EMBL/GenBank/DDBJ databases">
        <title>Depth-based differentiation of microbial function through sediment-hosted aquifers and enrichment of novel symbionts in the deep terrestrial subsurface.</title>
        <authorList>
            <person name="Probst A.J."/>
            <person name="Ladd B."/>
            <person name="Jarett J.K."/>
            <person name="Geller-Mcgrath D.E."/>
            <person name="Sieber C.M.K."/>
            <person name="Emerson J.B."/>
            <person name="Anantharaman K."/>
            <person name="Thomas B.C."/>
            <person name="Malmstrom R."/>
            <person name="Stieglmeier M."/>
            <person name="Klingl A."/>
            <person name="Woyke T."/>
            <person name="Ryan C.M."/>
            <person name="Banfield J.F."/>
        </authorList>
    </citation>
    <scope>NUCLEOTIDE SEQUENCE [LARGE SCALE GENOMIC DNA]</scope>
</reference>
<dbReference type="GO" id="GO:0032259">
    <property type="term" value="P:methylation"/>
    <property type="evidence" value="ECO:0007669"/>
    <property type="project" value="UniProtKB-KW"/>
</dbReference>
<comment type="caution">
    <text evidence="10">Lacks conserved residue(s) required for the propagation of feature annotation.</text>
</comment>
<dbReference type="GO" id="GO:0004372">
    <property type="term" value="F:glycine hydroxymethyltransferase activity"/>
    <property type="evidence" value="ECO:0007669"/>
    <property type="project" value="UniProtKB-UniRule"/>
</dbReference>
<dbReference type="InterPro" id="IPR001085">
    <property type="entry name" value="Ser_HO-MeTrfase"/>
</dbReference>
<dbReference type="InterPro" id="IPR039429">
    <property type="entry name" value="SHMT-like_dom"/>
</dbReference>
<protein>
    <recommendedName>
        <fullName evidence="10">Serine hydroxymethyltransferase</fullName>
        <shortName evidence="10">SHMT</shortName>
        <shortName evidence="10">Serine methylase</shortName>
        <ecNumber evidence="10">2.1.2.1</ecNumber>
    </recommendedName>
</protein>
<feature type="binding site" evidence="10">
    <location>
        <position position="240"/>
    </location>
    <ligand>
        <name>(6S)-5,6,7,8-tetrahydrofolate</name>
        <dbReference type="ChEBI" id="CHEBI:57453"/>
    </ligand>
</feature>
<keyword evidence="10" id="KW-0028">Amino-acid biosynthesis</keyword>
<dbReference type="EMBL" id="PFNG01000270">
    <property type="protein sequence ID" value="PIZ34729.1"/>
    <property type="molecule type" value="Genomic_DNA"/>
</dbReference>
<evidence type="ECO:0000256" key="8">
    <source>
        <dbReference type="ARBA" id="ARBA00022898"/>
    </source>
</evidence>
<feature type="modified residue" description="N6-(pyridoxal phosphate)lysine" evidence="10 11">
    <location>
        <position position="225"/>
    </location>
</feature>
<dbReference type="PIRSF" id="PIRSF000412">
    <property type="entry name" value="SHMT"/>
    <property type="match status" value="1"/>
</dbReference>
<dbReference type="Pfam" id="PF00464">
    <property type="entry name" value="SHMT"/>
    <property type="match status" value="1"/>
</dbReference>
<dbReference type="EC" id="2.1.2.1" evidence="10"/>
<sequence length="416" mass="44587">MTLRVSDPQIWQAIQGELTRQQNTLDLIASENYASDAVLEAQASVMTNKYAEGYPGHRYYGGCEFVDIAENLARDRAKELFGAEYANVQPHSGSQANAAVYLALLKPGDTIMGLMLPHGGHLTHGSPANISGQIYNVVAYGVNHETEQLDYDEIRKLAIEHKPRMIVTGASAYPRIIDFKAFKSIADEVGAYLMVDIAHIAGLVASGVHPSPVPYSDIVTSTTHKTLRGPRGGLILARAEYGKALDKAVFPGTQGGPLMHTVAAKAVCLKEAMTDEFKVYSAQIVENARAMAAALTERGFRICSGGTDTHLMLVDLTNKGITGADAENVLASVGIIVNKNTIPFETRSASVASGIRLGTPAITTRGLKEAETRHLSSLIADTLESMNDEAVLKRVKGEIISMCGAFPIYKSLTVGV</sequence>
<dbReference type="InterPro" id="IPR015424">
    <property type="entry name" value="PyrdxlP-dep_Trfase"/>
</dbReference>
<dbReference type="UniPathway" id="UPA00193"/>
<comment type="subcellular location">
    <subcellularLocation>
        <location evidence="2 10">Cytoplasm</location>
    </subcellularLocation>
</comment>
<gene>
    <name evidence="10" type="primary">glyA</name>
    <name evidence="13" type="ORF">COY37_11520</name>
</gene>
<keyword evidence="7 10" id="KW-0808">Transferase</keyword>
<keyword evidence="13" id="KW-0489">Methyltransferase</keyword>
<evidence type="ECO:0000256" key="11">
    <source>
        <dbReference type="PIRSR" id="PIRSR000412-50"/>
    </source>
</evidence>
<evidence type="ECO:0000256" key="6">
    <source>
        <dbReference type="ARBA" id="ARBA00022563"/>
    </source>
</evidence>
<dbReference type="FunFam" id="3.40.640.10:FF:000001">
    <property type="entry name" value="Serine hydroxymethyltransferase"/>
    <property type="match status" value="1"/>
</dbReference>
<accession>A0A2M7T5N8</accession>
<dbReference type="PROSITE" id="PS00096">
    <property type="entry name" value="SHMT"/>
    <property type="match status" value="1"/>
</dbReference>
<dbReference type="InterPro" id="IPR019798">
    <property type="entry name" value="Ser_HO-MeTrfase_PLP_BS"/>
</dbReference>
<evidence type="ECO:0000256" key="7">
    <source>
        <dbReference type="ARBA" id="ARBA00022679"/>
    </source>
</evidence>
<comment type="subunit">
    <text evidence="4 10">Homodimer.</text>
</comment>
<dbReference type="UniPathway" id="UPA00288">
    <property type="reaction ID" value="UER01023"/>
</dbReference>
<feature type="binding site" evidence="10">
    <location>
        <begin position="120"/>
        <end position="122"/>
    </location>
    <ligand>
        <name>(6S)-5,6,7,8-tetrahydrofolate</name>
        <dbReference type="ChEBI" id="CHEBI:57453"/>
    </ligand>
</feature>
<dbReference type="GO" id="GO:0005829">
    <property type="term" value="C:cytosol"/>
    <property type="evidence" value="ECO:0007669"/>
    <property type="project" value="TreeGrafter"/>
</dbReference>
<comment type="pathway">
    <text evidence="10">Amino-acid biosynthesis; glycine biosynthesis; glycine from L-serine: step 1/1.</text>
</comment>
<dbReference type="RefSeq" id="WP_286678328.1">
    <property type="nucleotide sequence ID" value="NZ_MNXI01000074.1"/>
</dbReference>
<comment type="similarity">
    <text evidence="3 10">Belongs to the SHMT family.</text>
</comment>
<comment type="catalytic activity">
    <reaction evidence="10">
        <text>(6R)-5,10-methylene-5,6,7,8-tetrahydrofolate + glycine + H2O = (6S)-5,6,7,8-tetrahydrofolate + L-serine</text>
        <dbReference type="Rhea" id="RHEA:15481"/>
        <dbReference type="ChEBI" id="CHEBI:15377"/>
        <dbReference type="ChEBI" id="CHEBI:15636"/>
        <dbReference type="ChEBI" id="CHEBI:33384"/>
        <dbReference type="ChEBI" id="CHEBI:57305"/>
        <dbReference type="ChEBI" id="CHEBI:57453"/>
        <dbReference type="EC" id="2.1.2.1"/>
    </reaction>
</comment>
<dbReference type="InterPro" id="IPR049943">
    <property type="entry name" value="Ser_HO-MeTrfase-like"/>
</dbReference>
<dbReference type="GO" id="GO:0019264">
    <property type="term" value="P:glycine biosynthetic process from serine"/>
    <property type="evidence" value="ECO:0007669"/>
    <property type="project" value="UniProtKB-UniRule"/>
</dbReference>
<proteinExistence type="inferred from homology"/>
<evidence type="ECO:0000256" key="5">
    <source>
        <dbReference type="ARBA" id="ARBA00022490"/>
    </source>
</evidence>
<dbReference type="GO" id="GO:0035999">
    <property type="term" value="P:tetrahydrofolate interconversion"/>
    <property type="evidence" value="ECO:0007669"/>
    <property type="project" value="UniProtKB-UniRule"/>
</dbReference>
<dbReference type="InterPro" id="IPR015421">
    <property type="entry name" value="PyrdxlP-dep_Trfase_major"/>
</dbReference>
<feature type="site" description="Plays an important role in substrate specificity" evidence="10">
    <location>
        <position position="224"/>
    </location>
</feature>
<evidence type="ECO:0000256" key="4">
    <source>
        <dbReference type="ARBA" id="ARBA00011738"/>
    </source>
</evidence>
<dbReference type="GO" id="GO:0042803">
    <property type="term" value="F:protein homodimerization activity"/>
    <property type="evidence" value="ECO:0007669"/>
    <property type="project" value="UniProtKB-ARBA"/>
</dbReference>
<comment type="caution">
    <text evidence="13">The sequence shown here is derived from an EMBL/GenBank/DDBJ whole genome shotgun (WGS) entry which is preliminary data.</text>
</comment>
<keyword evidence="6 10" id="KW-0554">One-carbon metabolism</keyword>
<feature type="domain" description="Serine hydroxymethyltransferase-like" evidence="12">
    <location>
        <begin position="4"/>
        <end position="378"/>
    </location>
</feature>
<dbReference type="PANTHER" id="PTHR11680">
    <property type="entry name" value="SERINE HYDROXYMETHYLTRANSFERASE"/>
    <property type="match status" value="1"/>
</dbReference>
<keyword evidence="8 10" id="KW-0663">Pyridoxal phosphate</keyword>
<comment type="pathway">
    <text evidence="10">One-carbon metabolism; tetrahydrofolate interconversion.</text>
</comment>
<dbReference type="HAMAP" id="MF_00051">
    <property type="entry name" value="SHMT"/>
    <property type="match status" value="1"/>
</dbReference>
<dbReference type="AlphaFoldDB" id="A0A2M7T5N8"/>
<dbReference type="CDD" id="cd00378">
    <property type="entry name" value="SHMT"/>
    <property type="match status" value="1"/>
</dbReference>
<dbReference type="GO" id="GO:0008168">
    <property type="term" value="F:methyltransferase activity"/>
    <property type="evidence" value="ECO:0007669"/>
    <property type="project" value="UniProtKB-KW"/>
</dbReference>
<dbReference type="NCBIfam" id="NF000586">
    <property type="entry name" value="PRK00011.1"/>
    <property type="match status" value="1"/>
</dbReference>
<evidence type="ECO:0000256" key="10">
    <source>
        <dbReference type="HAMAP-Rule" id="MF_00051"/>
    </source>
</evidence>
<evidence type="ECO:0000256" key="3">
    <source>
        <dbReference type="ARBA" id="ARBA00006376"/>
    </source>
</evidence>
<name>A0A2M7T5N8_9ACTN</name>
<dbReference type="SUPFAM" id="SSF53383">
    <property type="entry name" value="PLP-dependent transferases"/>
    <property type="match status" value="1"/>
</dbReference>
<organism evidence="13 14">
    <name type="scientific">Candidatus Aquicultor secundus</name>
    <dbReference type="NCBI Taxonomy" id="1973895"/>
    <lineage>
        <taxon>Bacteria</taxon>
        <taxon>Bacillati</taxon>
        <taxon>Actinomycetota</taxon>
        <taxon>Candidatus Aquicultoria</taxon>
        <taxon>Candidatus Aquicultorales</taxon>
        <taxon>Candidatus Aquicultoraceae</taxon>
        <taxon>Candidatus Aquicultor</taxon>
    </lineage>
</organism>
<keyword evidence="5 10" id="KW-0963">Cytoplasm</keyword>
<evidence type="ECO:0000313" key="13">
    <source>
        <dbReference type="EMBL" id="PIZ34729.1"/>
    </source>
</evidence>
<dbReference type="Gene3D" id="3.90.1150.10">
    <property type="entry name" value="Aspartate Aminotransferase, domain 1"/>
    <property type="match status" value="1"/>
</dbReference>
<evidence type="ECO:0000259" key="12">
    <source>
        <dbReference type="Pfam" id="PF00464"/>
    </source>
</evidence>
<feature type="binding site" evidence="10">
    <location>
        <position position="116"/>
    </location>
    <ligand>
        <name>(6S)-5,6,7,8-tetrahydrofolate</name>
        <dbReference type="ChEBI" id="CHEBI:57453"/>
    </ligand>
</feature>
<dbReference type="GO" id="GO:0030170">
    <property type="term" value="F:pyridoxal phosphate binding"/>
    <property type="evidence" value="ECO:0007669"/>
    <property type="project" value="UniProtKB-UniRule"/>
</dbReference>
<dbReference type="Proteomes" id="UP000230956">
    <property type="component" value="Unassembled WGS sequence"/>
</dbReference>
<comment type="function">
    <text evidence="9">Catalyzes the reversible interconversion of serine and glycine with tetrahydrofolate (THF) serving as the one-carbon carrier. This reaction serves as the major source of one-carbon groups required for the biosynthesis of purines, thymidylate, methionine, and other important biomolecules. Also exhibits THF-independent aldolase activity toward beta-hydroxyamino acids, producing glycine and aldehydes, via a retro-aldol mechanism. Thus, is able to catalyze the cleavage of L-allo-threonine.</text>
</comment>